<dbReference type="OrthoDB" id="10252740at2759"/>
<dbReference type="PANTHER" id="PTHR33618:SF1">
    <property type="entry name" value="LARGE RIBOSOMAL SUBUNIT PROTEIN ML53"/>
    <property type="match status" value="1"/>
</dbReference>
<dbReference type="GO" id="GO:0005762">
    <property type="term" value="C:mitochondrial large ribosomal subunit"/>
    <property type="evidence" value="ECO:0007669"/>
    <property type="project" value="TreeGrafter"/>
</dbReference>
<dbReference type="GeneID" id="106745278"/>
<keyword evidence="4 11" id="KW-0689">Ribosomal protein</keyword>
<name>A0A6P3XCT9_DINQU</name>
<evidence type="ECO:0000256" key="3">
    <source>
        <dbReference type="ARBA" id="ARBA00022946"/>
    </source>
</evidence>
<dbReference type="Pfam" id="PF10780">
    <property type="entry name" value="MRP_L53"/>
    <property type="match status" value="1"/>
</dbReference>
<evidence type="ECO:0000256" key="5">
    <source>
        <dbReference type="ARBA" id="ARBA00023128"/>
    </source>
</evidence>
<evidence type="ECO:0000256" key="9">
    <source>
        <dbReference type="SAM" id="MobiDB-lite"/>
    </source>
</evidence>
<keyword evidence="10" id="KW-1185">Reference proteome</keyword>
<evidence type="ECO:0000256" key="1">
    <source>
        <dbReference type="ARBA" id="ARBA00004173"/>
    </source>
</evidence>
<evidence type="ECO:0000256" key="6">
    <source>
        <dbReference type="ARBA" id="ARBA00023274"/>
    </source>
</evidence>
<protein>
    <recommendedName>
        <fullName evidence="7">Large ribosomal subunit protein mL53</fullName>
    </recommendedName>
    <alternativeName>
        <fullName evidence="8">39S ribosomal protein L53, mitochondrial</fullName>
    </alternativeName>
</protein>
<dbReference type="PANTHER" id="PTHR33618">
    <property type="entry name" value="39S RIBOSOMAL PROTEIN L53, MITOCHONDRIAL"/>
    <property type="match status" value="1"/>
</dbReference>
<evidence type="ECO:0000256" key="7">
    <source>
        <dbReference type="ARBA" id="ARBA00035180"/>
    </source>
</evidence>
<dbReference type="AlphaFoldDB" id="A0A6P3XCT9"/>
<evidence type="ECO:0000313" key="11">
    <source>
        <dbReference type="RefSeq" id="XP_014476221.1"/>
    </source>
</evidence>
<keyword evidence="3" id="KW-0809">Transit peptide</keyword>
<comment type="similarity">
    <text evidence="2">Belongs to the mitochondrion-specific ribosomal protein mL53 family.</text>
</comment>
<keyword evidence="6" id="KW-0687">Ribonucleoprotein</keyword>
<accession>A0A6P3XCT9</accession>
<evidence type="ECO:0000313" key="10">
    <source>
        <dbReference type="Proteomes" id="UP000515204"/>
    </source>
</evidence>
<dbReference type="CTD" id="116540"/>
<dbReference type="KEGG" id="dqu:106745278"/>
<sequence>MSIPFSGTRTRSGGLISAIVKQLKRVSLKPVKRIDVRLDPFHENVKSTRDFLFYISAPKIGATNPYCSLKTDIVCDRSDPSITFSLQSGEKVVFKTPLLTCLNILELYNKHISSLVPPDPAELEAKEEKKKKRRKKIKIKEGSKRRGVFL</sequence>
<evidence type="ECO:0000256" key="4">
    <source>
        <dbReference type="ARBA" id="ARBA00022980"/>
    </source>
</evidence>
<dbReference type="InterPro" id="IPR019716">
    <property type="entry name" value="Ribosomal_mL53"/>
</dbReference>
<dbReference type="InterPro" id="IPR052473">
    <property type="entry name" value="mtLSU_mL53"/>
</dbReference>
<keyword evidence="5" id="KW-0496">Mitochondrion</keyword>
<evidence type="ECO:0000313" key="12">
    <source>
        <dbReference type="RefSeq" id="XP_014476222.1"/>
    </source>
</evidence>
<evidence type="ECO:0000256" key="2">
    <source>
        <dbReference type="ARBA" id="ARBA00005557"/>
    </source>
</evidence>
<dbReference type="RefSeq" id="XP_014476222.1">
    <property type="nucleotide sequence ID" value="XM_014620736.1"/>
</dbReference>
<dbReference type="Gene3D" id="3.40.30.10">
    <property type="entry name" value="Glutaredoxin"/>
    <property type="match status" value="1"/>
</dbReference>
<reference evidence="11 12" key="1">
    <citation type="submission" date="2025-04" db="UniProtKB">
        <authorList>
            <consortium name="RefSeq"/>
        </authorList>
    </citation>
    <scope>IDENTIFICATION</scope>
</reference>
<feature type="compositionally biased region" description="Basic residues" evidence="9">
    <location>
        <begin position="129"/>
        <end position="138"/>
    </location>
</feature>
<organism evidence="10 11">
    <name type="scientific">Dinoponera quadriceps</name>
    <name type="common">South American ant</name>
    <dbReference type="NCBI Taxonomy" id="609295"/>
    <lineage>
        <taxon>Eukaryota</taxon>
        <taxon>Metazoa</taxon>
        <taxon>Ecdysozoa</taxon>
        <taxon>Arthropoda</taxon>
        <taxon>Hexapoda</taxon>
        <taxon>Insecta</taxon>
        <taxon>Pterygota</taxon>
        <taxon>Neoptera</taxon>
        <taxon>Endopterygota</taxon>
        <taxon>Hymenoptera</taxon>
        <taxon>Apocrita</taxon>
        <taxon>Aculeata</taxon>
        <taxon>Formicoidea</taxon>
        <taxon>Formicidae</taxon>
        <taxon>Ponerinae</taxon>
        <taxon>Ponerini</taxon>
        <taxon>Dinoponera</taxon>
    </lineage>
</organism>
<comment type="subcellular location">
    <subcellularLocation>
        <location evidence="1">Mitochondrion</location>
    </subcellularLocation>
</comment>
<proteinExistence type="inferred from homology"/>
<gene>
    <name evidence="11 12" type="primary">LOC106745278</name>
</gene>
<evidence type="ECO:0000256" key="8">
    <source>
        <dbReference type="ARBA" id="ARBA00042721"/>
    </source>
</evidence>
<feature type="region of interest" description="Disordered" evidence="9">
    <location>
        <begin position="123"/>
        <end position="150"/>
    </location>
</feature>
<dbReference type="Proteomes" id="UP000515204">
    <property type="component" value="Unplaced"/>
</dbReference>
<dbReference type="RefSeq" id="XP_014476221.1">
    <property type="nucleotide sequence ID" value="XM_014620735.1"/>
</dbReference>